<keyword evidence="4" id="KW-1185">Reference proteome</keyword>
<dbReference type="GO" id="GO:0016052">
    <property type="term" value="P:carbohydrate catabolic process"/>
    <property type="evidence" value="ECO:0007669"/>
    <property type="project" value="InterPro"/>
</dbReference>
<dbReference type="HOGENOM" id="CLU_049171_2_0_0"/>
<dbReference type="eggNOG" id="COG3509">
    <property type="taxonomic scope" value="Bacteria"/>
</dbReference>
<dbReference type="PANTHER" id="PTHR35532:SF5">
    <property type="entry name" value="CARBOHYDRATE-BINDING DOMAIN-CONTAINING PROTEIN"/>
    <property type="match status" value="1"/>
</dbReference>
<dbReference type="KEGG" id="tsa:AciPR4_4195"/>
<organism evidence="3 4">
    <name type="scientific">Terriglobus saanensis (strain ATCC BAA-1853 / DSM 23119 / SP1PR4)</name>
    <dbReference type="NCBI Taxonomy" id="401053"/>
    <lineage>
        <taxon>Bacteria</taxon>
        <taxon>Pseudomonadati</taxon>
        <taxon>Acidobacteriota</taxon>
        <taxon>Terriglobia</taxon>
        <taxon>Terriglobales</taxon>
        <taxon>Acidobacteriaceae</taxon>
        <taxon>Terriglobus</taxon>
    </lineage>
</organism>
<dbReference type="EMBL" id="CP002467">
    <property type="protein sequence ID" value="ADV84940.1"/>
    <property type="molecule type" value="Genomic_DNA"/>
</dbReference>
<reference evidence="3 4" key="1">
    <citation type="journal article" date="2012" name="Stand. Genomic Sci.">
        <title>Complete genome sequence of Terriglobus saanensis type strain SP1PR4(T), an Acidobacteria from tundra soil.</title>
        <authorList>
            <person name="Rawat S.R."/>
            <person name="Mannisto M.K."/>
            <person name="Starovoytov V."/>
            <person name="Goodwin L."/>
            <person name="Nolan M."/>
            <person name="Hauser L."/>
            <person name="Land M."/>
            <person name="Davenport K.W."/>
            <person name="Woyke T."/>
            <person name="Haggblom M.M."/>
        </authorList>
    </citation>
    <scope>NUCLEOTIDE SEQUENCE</scope>
    <source>
        <strain evidence="4">ATCC BAA-1853 / DSM 23119 / SP1PR4</strain>
    </source>
</reference>
<feature type="signal peptide" evidence="1">
    <location>
        <begin position="1"/>
        <end position="19"/>
    </location>
</feature>
<dbReference type="InterPro" id="IPR010502">
    <property type="entry name" value="Carb-bd_dom_fam9"/>
</dbReference>
<dbReference type="STRING" id="401053.AciPR4_4195"/>
<sequence>MFRRFRLAFWMLLAVPALYAQVIKDTPKSYQCFRTEKPLVVDGKLDEKAWKKAEWTTDFVDIEGSAKPLPKFKTRAKMLWDDQYLYIAAELEEPEVKATLTEHDSVIFHDNDFEVFLKPLATEKGYFEFEINALNTGWDLFLNKPYLEQGKADNSWEMPGLKTAVVVHGTLNHPGDRDKGWTVEIAMPWSAFASRLPVTPPVAGTEWRVNFSRVEWTAGKPHEDNWVWSPQGVINMHVPTEWGYLKFLDKR</sequence>
<dbReference type="Proteomes" id="UP000006844">
    <property type="component" value="Chromosome"/>
</dbReference>
<dbReference type="OrthoDB" id="9786766at2"/>
<accession>E8V649</accession>
<evidence type="ECO:0000256" key="1">
    <source>
        <dbReference type="SAM" id="SignalP"/>
    </source>
</evidence>
<dbReference type="PANTHER" id="PTHR35532">
    <property type="entry name" value="SIMILAR TO POLYHYDROXYALKANOATE DEPOLYMERASE"/>
    <property type="match status" value="1"/>
</dbReference>
<gene>
    <name evidence="3" type="ordered locus">AciPR4_4195</name>
</gene>
<name>E8V649_TERSS</name>
<dbReference type="RefSeq" id="WP_013570670.1">
    <property type="nucleotide sequence ID" value="NC_014963.1"/>
</dbReference>
<dbReference type="GO" id="GO:0030246">
    <property type="term" value="F:carbohydrate binding"/>
    <property type="evidence" value="ECO:0007669"/>
    <property type="project" value="InterPro"/>
</dbReference>
<feature type="chain" id="PRO_5003229246" description="Carbohydrate-binding domain-containing protein" evidence="1">
    <location>
        <begin position="20"/>
        <end position="251"/>
    </location>
</feature>
<dbReference type="GO" id="GO:0004553">
    <property type="term" value="F:hydrolase activity, hydrolyzing O-glycosyl compounds"/>
    <property type="evidence" value="ECO:0007669"/>
    <property type="project" value="InterPro"/>
</dbReference>
<dbReference type="Pfam" id="PF06452">
    <property type="entry name" value="CBM9_1"/>
    <property type="match status" value="1"/>
</dbReference>
<keyword evidence="1" id="KW-0732">Signal</keyword>
<feature type="domain" description="Carbohydrate-binding" evidence="2">
    <location>
        <begin position="41"/>
        <end position="210"/>
    </location>
</feature>
<evidence type="ECO:0000313" key="3">
    <source>
        <dbReference type="EMBL" id="ADV84940.1"/>
    </source>
</evidence>
<evidence type="ECO:0000313" key="4">
    <source>
        <dbReference type="Proteomes" id="UP000006844"/>
    </source>
</evidence>
<dbReference type="SUPFAM" id="SSF49344">
    <property type="entry name" value="CBD9-like"/>
    <property type="match status" value="1"/>
</dbReference>
<dbReference type="AlphaFoldDB" id="E8V649"/>
<proteinExistence type="predicted"/>
<protein>
    <recommendedName>
        <fullName evidence="2">Carbohydrate-binding domain-containing protein</fullName>
    </recommendedName>
</protein>
<evidence type="ECO:0000259" key="2">
    <source>
        <dbReference type="Pfam" id="PF06452"/>
    </source>
</evidence>
<dbReference type="Gene3D" id="2.60.40.1190">
    <property type="match status" value="1"/>
</dbReference>
<dbReference type="CDD" id="cd09620">
    <property type="entry name" value="CBM9_like_3"/>
    <property type="match status" value="1"/>
</dbReference>